<evidence type="ECO:0000313" key="7">
    <source>
        <dbReference type="EMBL" id="PCG71579.1"/>
    </source>
</evidence>
<keyword evidence="3" id="KW-0449">Lipoprotein</keyword>
<evidence type="ECO:0000256" key="3">
    <source>
        <dbReference type="ARBA" id="ARBA00023288"/>
    </source>
</evidence>
<evidence type="ECO:0000256" key="2">
    <source>
        <dbReference type="ARBA" id="ARBA00022622"/>
    </source>
</evidence>
<dbReference type="GO" id="GO:0098552">
    <property type="term" value="C:side of membrane"/>
    <property type="evidence" value="ECO:0007669"/>
    <property type="project" value="UniProtKB-KW"/>
</dbReference>
<keyword evidence="4" id="KW-0732">Signal</keyword>
<dbReference type="InterPro" id="IPR042097">
    <property type="entry name" value="Aminopeptidase_N-like_N_sf"/>
</dbReference>
<evidence type="ECO:0000256" key="1">
    <source>
        <dbReference type="ARBA" id="ARBA00004609"/>
    </source>
</evidence>
<dbReference type="AlphaFoldDB" id="A0A2A4JIF2"/>
<evidence type="ECO:0000259" key="6">
    <source>
        <dbReference type="Pfam" id="PF17900"/>
    </source>
</evidence>
<dbReference type="GO" id="GO:0005737">
    <property type="term" value="C:cytoplasm"/>
    <property type="evidence" value="ECO:0007669"/>
    <property type="project" value="TreeGrafter"/>
</dbReference>
<dbReference type="STRING" id="7102.A0A2A4JIF2"/>
<dbReference type="EMBL" id="NWSH01001351">
    <property type="protein sequence ID" value="PCG71579.1"/>
    <property type="molecule type" value="Genomic_DNA"/>
</dbReference>
<reference evidence="7" key="1">
    <citation type="submission" date="2017-09" db="EMBL/GenBank/DDBJ databases">
        <title>Contemporary evolution of a Lepidopteran species, Heliothis virescens, in response to modern agricultural practices.</title>
        <authorList>
            <person name="Fritz M.L."/>
            <person name="Deyonke A.M."/>
            <person name="Papanicolaou A."/>
            <person name="Micinski S."/>
            <person name="Westbrook J."/>
            <person name="Gould F."/>
        </authorList>
    </citation>
    <scope>NUCLEOTIDE SEQUENCE [LARGE SCALE GENOMIC DNA]</scope>
    <source>
        <strain evidence="7">HvINT-</strain>
        <tissue evidence="7">Whole body</tissue>
    </source>
</reference>
<dbReference type="PANTHER" id="PTHR11533:SF299">
    <property type="entry name" value="AMINOPEPTIDASE"/>
    <property type="match status" value="1"/>
</dbReference>
<protein>
    <submittedName>
        <fullName evidence="7">Uncharacterized protein</fullName>
    </submittedName>
</protein>
<comment type="caution">
    <text evidence="7">The sequence shown here is derived from an EMBL/GenBank/DDBJ whole genome shotgun (WGS) entry which is preliminary data.</text>
</comment>
<keyword evidence="2" id="KW-0336">GPI-anchor</keyword>
<dbReference type="GO" id="GO:0005886">
    <property type="term" value="C:plasma membrane"/>
    <property type="evidence" value="ECO:0007669"/>
    <property type="project" value="UniProtKB-SubCell"/>
</dbReference>
<dbReference type="Gene3D" id="2.60.40.1730">
    <property type="entry name" value="tricorn interacting facor f3 domain"/>
    <property type="match status" value="1"/>
</dbReference>
<dbReference type="SUPFAM" id="SSF55486">
    <property type="entry name" value="Metalloproteases ('zincins'), catalytic domain"/>
    <property type="match status" value="2"/>
</dbReference>
<dbReference type="Gene3D" id="3.30.2010.30">
    <property type="match status" value="2"/>
</dbReference>
<dbReference type="InterPro" id="IPR045357">
    <property type="entry name" value="Aminopeptidase_N-like_N"/>
</dbReference>
<dbReference type="InterPro" id="IPR050344">
    <property type="entry name" value="Peptidase_M1_aminopeptidases"/>
</dbReference>
<dbReference type="InterPro" id="IPR001930">
    <property type="entry name" value="Peptidase_M1"/>
</dbReference>
<dbReference type="SUPFAM" id="SSF63737">
    <property type="entry name" value="Leukotriene A4 hydrolase N-terminal domain"/>
    <property type="match status" value="1"/>
</dbReference>
<dbReference type="PANTHER" id="PTHR11533">
    <property type="entry name" value="PROTEASE M1 ZINC METALLOPROTEASE"/>
    <property type="match status" value="1"/>
</dbReference>
<dbReference type="GO" id="GO:0008270">
    <property type="term" value="F:zinc ion binding"/>
    <property type="evidence" value="ECO:0007669"/>
    <property type="project" value="InterPro"/>
</dbReference>
<dbReference type="GO" id="GO:0005615">
    <property type="term" value="C:extracellular space"/>
    <property type="evidence" value="ECO:0007669"/>
    <property type="project" value="TreeGrafter"/>
</dbReference>
<keyword evidence="2" id="KW-0472">Membrane</keyword>
<evidence type="ECO:0000259" key="5">
    <source>
        <dbReference type="Pfam" id="PF01433"/>
    </source>
</evidence>
<dbReference type="GO" id="GO:0070006">
    <property type="term" value="F:metalloaminopeptidase activity"/>
    <property type="evidence" value="ECO:0007669"/>
    <property type="project" value="TreeGrafter"/>
</dbReference>
<feature type="signal peptide" evidence="4">
    <location>
        <begin position="1"/>
        <end position="15"/>
    </location>
</feature>
<comment type="subcellular location">
    <subcellularLocation>
        <location evidence="1">Cell membrane</location>
        <topology evidence="1">Lipid-anchor</topology>
        <topology evidence="1">GPI-anchor</topology>
    </subcellularLocation>
</comment>
<sequence>MYLLALLTLFGSAFAGPISTQVESRNLASTYVLPSDTIPTFYDVSLFLNPDNEESFRGSVSIRILPKVTTSEIVIHAMAMQIDSNIRVSSDRNPANNLYVSHTLATDDTHFLRIQLSEPMTILQPYTVEISYVGQFAENMFGIYLSKYQNNGQEERLITSQLQPTFARRAFPCYDEPGLKAVFRTTIYAPPSYPIVRSNMPLRSDLLKENVAGYTKHEFQDTLIMSTYLIAYLVSNFVHVENSANPIYRIPFRVYSRPGIQDTAEFAMIFGQENMAALEKYTEFDYEFPKMDKVAVPDFAAGAMENWGCTLEKYTEFDYEFPKMDKVAVPDFAAGAMENWGLVIYRLVLFILLESMCVKAKKKHQVALRECWQK</sequence>
<feature type="domain" description="Peptidase M1 membrane alanine aminopeptidase" evidence="5">
    <location>
        <begin position="311"/>
        <end position="365"/>
    </location>
</feature>
<dbReference type="GO" id="GO:0006508">
    <property type="term" value="P:proteolysis"/>
    <property type="evidence" value="ECO:0007669"/>
    <property type="project" value="InterPro"/>
</dbReference>
<organism evidence="7">
    <name type="scientific">Heliothis virescens</name>
    <name type="common">Tobacco budworm moth</name>
    <dbReference type="NCBI Taxonomy" id="7102"/>
    <lineage>
        <taxon>Eukaryota</taxon>
        <taxon>Metazoa</taxon>
        <taxon>Ecdysozoa</taxon>
        <taxon>Arthropoda</taxon>
        <taxon>Hexapoda</taxon>
        <taxon>Insecta</taxon>
        <taxon>Pterygota</taxon>
        <taxon>Neoptera</taxon>
        <taxon>Endopterygota</taxon>
        <taxon>Lepidoptera</taxon>
        <taxon>Glossata</taxon>
        <taxon>Ditrysia</taxon>
        <taxon>Noctuoidea</taxon>
        <taxon>Noctuidae</taxon>
        <taxon>Heliothinae</taxon>
        <taxon>Heliothis</taxon>
    </lineage>
</organism>
<evidence type="ECO:0000256" key="4">
    <source>
        <dbReference type="SAM" id="SignalP"/>
    </source>
</evidence>
<proteinExistence type="predicted"/>
<dbReference type="PRINTS" id="PR00756">
    <property type="entry name" value="ALADIPTASE"/>
</dbReference>
<dbReference type="GO" id="GO:0042277">
    <property type="term" value="F:peptide binding"/>
    <property type="evidence" value="ECO:0007669"/>
    <property type="project" value="TreeGrafter"/>
</dbReference>
<dbReference type="Pfam" id="PF17900">
    <property type="entry name" value="Peptidase_M1_N"/>
    <property type="match status" value="1"/>
</dbReference>
<accession>A0A2A4JIF2</accession>
<dbReference type="GO" id="GO:0043171">
    <property type="term" value="P:peptide catabolic process"/>
    <property type="evidence" value="ECO:0007669"/>
    <property type="project" value="TreeGrafter"/>
</dbReference>
<keyword evidence="2" id="KW-0325">Glycoprotein</keyword>
<name>A0A2A4JIF2_HELVI</name>
<dbReference type="InterPro" id="IPR014782">
    <property type="entry name" value="Peptidase_M1_dom"/>
</dbReference>
<feature type="domain" description="Aminopeptidase N-like N-terminal" evidence="6">
    <location>
        <begin position="39"/>
        <end position="229"/>
    </location>
</feature>
<gene>
    <name evidence="7" type="ORF">B5V51_1714</name>
</gene>
<dbReference type="Pfam" id="PF01433">
    <property type="entry name" value="Peptidase_M1"/>
    <property type="match status" value="1"/>
</dbReference>
<feature type="chain" id="PRO_5012991863" evidence="4">
    <location>
        <begin position="16"/>
        <end position="374"/>
    </location>
</feature>